<dbReference type="EMBL" id="JBHSZO010000002">
    <property type="protein sequence ID" value="MFC7216989.1"/>
    <property type="molecule type" value="Genomic_DNA"/>
</dbReference>
<sequence length="154" mass="16896">MERRKLIAIAAGLTVLGAGCGPRRGQDGAKGDWHTDTAPLEQAFPMLGALSDAQWVSSRDDERLLPSPDLAISGFARLAPGKLAELTAAHPFVSEGPPEDFSSWFEKPLKGEGPETPQWIRSRELDRDSGEHSTSLWFDRRSDTVRLRALNPYG</sequence>
<keyword evidence="3" id="KW-1185">Reference proteome</keyword>
<comment type="caution">
    <text evidence="2">The sequence shown here is derived from an EMBL/GenBank/DDBJ whole genome shotgun (WGS) entry which is preliminary data.</text>
</comment>
<evidence type="ECO:0008006" key="4">
    <source>
        <dbReference type="Google" id="ProtNLM"/>
    </source>
</evidence>
<protein>
    <recommendedName>
        <fullName evidence="4">Lipoprotein</fullName>
    </recommendedName>
</protein>
<name>A0ABW2GDB7_9ACTN</name>
<proteinExistence type="predicted"/>
<accession>A0ABW2GDB7</accession>
<feature type="region of interest" description="Disordered" evidence="1">
    <location>
        <begin position="107"/>
        <end position="133"/>
    </location>
</feature>
<feature type="compositionally biased region" description="Basic and acidic residues" evidence="1">
    <location>
        <begin position="121"/>
        <end position="131"/>
    </location>
</feature>
<gene>
    <name evidence="2" type="ORF">ACFQLX_02210</name>
</gene>
<dbReference type="PROSITE" id="PS51257">
    <property type="entry name" value="PROKAR_LIPOPROTEIN"/>
    <property type="match status" value="1"/>
</dbReference>
<organism evidence="2 3">
    <name type="scientific">Streptomyces polyrhachis</name>
    <dbReference type="NCBI Taxonomy" id="1282885"/>
    <lineage>
        <taxon>Bacteria</taxon>
        <taxon>Bacillati</taxon>
        <taxon>Actinomycetota</taxon>
        <taxon>Actinomycetes</taxon>
        <taxon>Kitasatosporales</taxon>
        <taxon>Streptomycetaceae</taxon>
        <taxon>Streptomyces</taxon>
    </lineage>
</organism>
<evidence type="ECO:0000313" key="3">
    <source>
        <dbReference type="Proteomes" id="UP001596413"/>
    </source>
</evidence>
<dbReference type="Proteomes" id="UP001596413">
    <property type="component" value="Unassembled WGS sequence"/>
</dbReference>
<dbReference type="RefSeq" id="WP_386411227.1">
    <property type="nucleotide sequence ID" value="NZ_JBHSZO010000002.1"/>
</dbReference>
<reference evidence="3" key="1">
    <citation type="journal article" date="2019" name="Int. J. Syst. Evol. Microbiol.">
        <title>The Global Catalogue of Microorganisms (GCM) 10K type strain sequencing project: providing services to taxonomists for standard genome sequencing and annotation.</title>
        <authorList>
            <consortium name="The Broad Institute Genomics Platform"/>
            <consortium name="The Broad Institute Genome Sequencing Center for Infectious Disease"/>
            <person name="Wu L."/>
            <person name="Ma J."/>
        </authorList>
    </citation>
    <scope>NUCLEOTIDE SEQUENCE [LARGE SCALE GENOMIC DNA]</scope>
    <source>
        <strain evidence="3">CGMCC 1.13681</strain>
    </source>
</reference>
<evidence type="ECO:0000256" key="1">
    <source>
        <dbReference type="SAM" id="MobiDB-lite"/>
    </source>
</evidence>
<evidence type="ECO:0000313" key="2">
    <source>
        <dbReference type="EMBL" id="MFC7216989.1"/>
    </source>
</evidence>